<dbReference type="PANTHER" id="PTHR30373">
    <property type="entry name" value="UPF0603 PROTEIN YGCG"/>
    <property type="match status" value="1"/>
</dbReference>
<keyword evidence="1" id="KW-0812">Transmembrane</keyword>
<keyword evidence="2" id="KW-0732">Signal</keyword>
<dbReference type="Gene3D" id="3.10.310.50">
    <property type="match status" value="1"/>
</dbReference>
<feature type="domain" description="TPM" evidence="3">
    <location>
        <begin position="28"/>
        <end position="151"/>
    </location>
</feature>
<dbReference type="Pfam" id="PF04536">
    <property type="entry name" value="TPM_phosphatase"/>
    <property type="match status" value="1"/>
</dbReference>
<dbReference type="EMBL" id="CP066167">
    <property type="protein sequence ID" value="QQD20238.1"/>
    <property type="molecule type" value="Genomic_DNA"/>
</dbReference>
<feature type="signal peptide" evidence="2">
    <location>
        <begin position="1"/>
        <end position="17"/>
    </location>
</feature>
<evidence type="ECO:0000313" key="5">
    <source>
        <dbReference type="Proteomes" id="UP000596063"/>
    </source>
</evidence>
<keyword evidence="1" id="KW-1133">Transmembrane helix</keyword>
<evidence type="ECO:0000256" key="2">
    <source>
        <dbReference type="SAM" id="SignalP"/>
    </source>
</evidence>
<dbReference type="Proteomes" id="UP000596063">
    <property type="component" value="Chromosome"/>
</dbReference>
<dbReference type="InterPro" id="IPR007621">
    <property type="entry name" value="TPM_dom"/>
</dbReference>
<keyword evidence="5" id="KW-1185">Reference proteome</keyword>
<reference evidence="4 5" key="1">
    <citation type="submission" date="2020-12" db="EMBL/GenBank/DDBJ databases">
        <authorList>
            <person name="Shan Y."/>
        </authorList>
    </citation>
    <scope>NUCLEOTIDE SEQUENCE [LARGE SCALE GENOMIC DNA]</scope>
    <source>
        <strain evidence="5">csc3.9</strain>
    </source>
</reference>
<sequence>MWWGLLVATLLSLPAQAAPDFPKLTGRVVDNADLLSPNTERRIGERLAAHERASGNQLVVVTLPDLQGTSIEDFGYQLGRHWGIGQKDSDNGALLIIAKQERALRIEVGYGLEGQLTDAISAQIINQILTPAFKAGRFDAGVEQAVDAMVAVLGGKTLPAPQRSATKKEAPPAFGGLLFIIIVIMLLFGRGGFFGGMLAGSMLGGGLRGGGFGGGGFGGGFGGGGGGGFGGGGASGGW</sequence>
<dbReference type="AlphaFoldDB" id="A0A7T4URX1"/>
<dbReference type="KEGG" id="snan:I6N98_18355"/>
<accession>A0A7T4URX1</accession>
<proteinExistence type="predicted"/>
<dbReference type="PANTHER" id="PTHR30373:SF2">
    <property type="entry name" value="UPF0603 PROTEIN YGCG"/>
    <property type="match status" value="1"/>
</dbReference>
<evidence type="ECO:0000259" key="3">
    <source>
        <dbReference type="Pfam" id="PF04536"/>
    </source>
</evidence>
<feature type="transmembrane region" description="Helical" evidence="1">
    <location>
        <begin position="173"/>
        <end position="193"/>
    </location>
</feature>
<name>A0A7T4URX1_9GAMM</name>
<organism evidence="4 5">
    <name type="scientific">Spongiibacter nanhainus</name>
    <dbReference type="NCBI Taxonomy" id="2794344"/>
    <lineage>
        <taxon>Bacteria</taxon>
        <taxon>Pseudomonadati</taxon>
        <taxon>Pseudomonadota</taxon>
        <taxon>Gammaproteobacteria</taxon>
        <taxon>Cellvibrionales</taxon>
        <taxon>Spongiibacteraceae</taxon>
        <taxon>Spongiibacter</taxon>
    </lineage>
</organism>
<keyword evidence="1" id="KW-0472">Membrane</keyword>
<protein>
    <submittedName>
        <fullName evidence="4">TPM domain-containing protein</fullName>
    </submittedName>
</protein>
<evidence type="ECO:0000256" key="1">
    <source>
        <dbReference type="SAM" id="Phobius"/>
    </source>
</evidence>
<gene>
    <name evidence="4" type="ORF">I6N98_18355</name>
</gene>
<feature type="chain" id="PRO_5032743939" evidence="2">
    <location>
        <begin position="18"/>
        <end position="238"/>
    </location>
</feature>
<evidence type="ECO:0000313" key="4">
    <source>
        <dbReference type="EMBL" id="QQD20238.1"/>
    </source>
</evidence>